<sequence length="102" mass="11141">MGPSPLSNYPHLHLKLLLCVKQEQFPVLALIDSGAEQNLSSPEFVKELIIPTTDQANPLKVSALVCSASETVLLETHLLHFIPSGNITKSCLFLCFPIKCPT</sequence>
<name>A0ABU7AGZ9_9TELE</name>
<evidence type="ECO:0000313" key="1">
    <source>
        <dbReference type="EMBL" id="MED6237467.1"/>
    </source>
</evidence>
<accession>A0ABU7AGZ9</accession>
<evidence type="ECO:0000313" key="2">
    <source>
        <dbReference type="Proteomes" id="UP001345963"/>
    </source>
</evidence>
<gene>
    <name evidence="1" type="ORF">ATANTOWER_025577</name>
</gene>
<proteinExistence type="predicted"/>
<keyword evidence="2" id="KW-1185">Reference proteome</keyword>
<comment type="caution">
    <text evidence="1">The sequence shown here is derived from an EMBL/GenBank/DDBJ whole genome shotgun (WGS) entry which is preliminary data.</text>
</comment>
<protein>
    <submittedName>
        <fullName evidence="1">Uncharacterized protein</fullName>
    </submittedName>
</protein>
<dbReference type="EMBL" id="JAHUTI010015772">
    <property type="protein sequence ID" value="MED6237467.1"/>
    <property type="molecule type" value="Genomic_DNA"/>
</dbReference>
<reference evidence="1 2" key="1">
    <citation type="submission" date="2021-07" db="EMBL/GenBank/DDBJ databases">
        <authorList>
            <person name="Palmer J.M."/>
        </authorList>
    </citation>
    <scope>NUCLEOTIDE SEQUENCE [LARGE SCALE GENOMIC DNA]</scope>
    <source>
        <strain evidence="1 2">AT_MEX2019</strain>
        <tissue evidence="1">Muscle</tissue>
    </source>
</reference>
<organism evidence="1 2">
    <name type="scientific">Ataeniobius toweri</name>
    <dbReference type="NCBI Taxonomy" id="208326"/>
    <lineage>
        <taxon>Eukaryota</taxon>
        <taxon>Metazoa</taxon>
        <taxon>Chordata</taxon>
        <taxon>Craniata</taxon>
        <taxon>Vertebrata</taxon>
        <taxon>Euteleostomi</taxon>
        <taxon>Actinopterygii</taxon>
        <taxon>Neopterygii</taxon>
        <taxon>Teleostei</taxon>
        <taxon>Neoteleostei</taxon>
        <taxon>Acanthomorphata</taxon>
        <taxon>Ovalentaria</taxon>
        <taxon>Atherinomorphae</taxon>
        <taxon>Cyprinodontiformes</taxon>
        <taxon>Goodeidae</taxon>
        <taxon>Ataeniobius</taxon>
    </lineage>
</organism>
<dbReference type="Proteomes" id="UP001345963">
    <property type="component" value="Unassembled WGS sequence"/>
</dbReference>